<dbReference type="EMBL" id="CGIH01000028">
    <property type="protein sequence ID" value="CFX72935.1"/>
    <property type="molecule type" value="Genomic_DNA"/>
</dbReference>
<evidence type="ECO:0000313" key="2">
    <source>
        <dbReference type="EMBL" id="CFX72935.1"/>
    </source>
</evidence>
<gene>
    <name evidence="2" type="ORF">1714</name>
</gene>
<reference evidence="2 3" key="1">
    <citation type="submission" date="2015-03" db="EMBL/GenBank/DDBJ databases">
        <authorList>
            <person name="Murphy D."/>
        </authorList>
    </citation>
    <scope>NUCLEOTIDE SEQUENCE [LARGE SCALE GENOMIC DNA]</scope>
    <source>
        <strain evidence="2 3">OL-4</strain>
    </source>
</reference>
<sequence>MTQEQFEREKAYHITLCIARAMFQCGLINEREYKKIDTMMLNKYRPILGSLLR</sequence>
<accession>A0A0E4C8X0</accession>
<dbReference type="STRING" id="690567.1714"/>
<name>A0A0E4C8X0_9FIRM</name>
<keyword evidence="3" id="KW-1185">Reference proteome</keyword>
<dbReference type="InterPro" id="IPR046749">
    <property type="entry name" value="SHOCT_2"/>
</dbReference>
<evidence type="ECO:0000259" key="1">
    <source>
        <dbReference type="Pfam" id="PF20612"/>
    </source>
</evidence>
<organism evidence="2 3">
    <name type="scientific">Syntrophomonas zehnderi OL-4</name>
    <dbReference type="NCBI Taxonomy" id="690567"/>
    <lineage>
        <taxon>Bacteria</taxon>
        <taxon>Bacillati</taxon>
        <taxon>Bacillota</taxon>
        <taxon>Clostridia</taxon>
        <taxon>Eubacteriales</taxon>
        <taxon>Syntrophomonadaceae</taxon>
        <taxon>Syntrophomonas</taxon>
    </lineage>
</organism>
<dbReference type="AlphaFoldDB" id="A0A0E4C8X0"/>
<feature type="domain" description="SHOCT-like" evidence="1">
    <location>
        <begin position="1"/>
        <end position="52"/>
    </location>
</feature>
<dbReference type="Pfam" id="PF20612">
    <property type="entry name" value="SHOCT_2"/>
    <property type="match status" value="1"/>
</dbReference>
<proteinExistence type="predicted"/>
<dbReference type="Proteomes" id="UP000045545">
    <property type="component" value="Unassembled WGS sequence"/>
</dbReference>
<dbReference type="RefSeq" id="WP_198142839.1">
    <property type="nucleotide sequence ID" value="NZ_CGIH01000028.1"/>
</dbReference>
<protein>
    <submittedName>
        <fullName evidence="2">Uncharacterized</fullName>
    </submittedName>
</protein>
<evidence type="ECO:0000313" key="3">
    <source>
        <dbReference type="Proteomes" id="UP000045545"/>
    </source>
</evidence>